<comment type="caution">
    <text evidence="12">The sequence shown here is derived from an EMBL/GenBank/DDBJ whole genome shotgun (WGS) entry which is preliminary data.</text>
</comment>
<feature type="binding site" evidence="11">
    <location>
        <position position="202"/>
    </location>
    <ligand>
        <name>substrate</name>
    </ligand>
</feature>
<keyword evidence="8 11" id="KW-0067">ATP-binding</keyword>
<dbReference type="Proteomes" id="UP001519306">
    <property type="component" value="Unassembled WGS sequence"/>
</dbReference>
<dbReference type="HAMAP" id="MF_00228">
    <property type="entry name" value="Thz_kinase"/>
    <property type="match status" value="1"/>
</dbReference>
<evidence type="ECO:0000256" key="3">
    <source>
        <dbReference type="ARBA" id="ARBA00004868"/>
    </source>
</evidence>
<keyword evidence="10 11" id="KW-0784">Thiamine biosynthesis</keyword>
<organism evidence="12 13">
    <name type="scientific">Peptoniphilus stercorisuis</name>
    <dbReference type="NCBI Taxonomy" id="1436965"/>
    <lineage>
        <taxon>Bacteria</taxon>
        <taxon>Bacillati</taxon>
        <taxon>Bacillota</taxon>
        <taxon>Tissierellia</taxon>
        <taxon>Tissierellales</taxon>
        <taxon>Peptoniphilaceae</taxon>
        <taxon>Peptoniphilus</taxon>
    </lineage>
</organism>
<evidence type="ECO:0000256" key="9">
    <source>
        <dbReference type="ARBA" id="ARBA00022842"/>
    </source>
</evidence>
<feature type="binding site" evidence="11">
    <location>
        <position position="175"/>
    </location>
    <ligand>
        <name>ATP</name>
        <dbReference type="ChEBI" id="CHEBI:30616"/>
    </ligand>
</feature>
<protein>
    <recommendedName>
        <fullName evidence="11">Hydroxyethylthiazole kinase</fullName>
        <ecNumber evidence="11">2.7.1.50</ecNumber>
    </recommendedName>
    <alternativeName>
        <fullName evidence="11">4-methyl-5-beta-hydroxyethylthiazole kinase</fullName>
        <shortName evidence="11">TH kinase</shortName>
        <shortName evidence="11">Thz kinase</shortName>
    </alternativeName>
</protein>
<reference evidence="12 13" key="1">
    <citation type="submission" date="2021-03" db="EMBL/GenBank/DDBJ databases">
        <title>Genomic Encyclopedia of Type Strains, Phase IV (KMG-IV): sequencing the most valuable type-strain genomes for metagenomic binning, comparative biology and taxonomic classification.</title>
        <authorList>
            <person name="Goeker M."/>
        </authorList>
    </citation>
    <scope>NUCLEOTIDE SEQUENCE [LARGE SCALE GENOMIC DNA]</scope>
    <source>
        <strain evidence="12 13">DSM 27563</strain>
    </source>
</reference>
<proteinExistence type="inferred from homology"/>
<dbReference type="SUPFAM" id="SSF53613">
    <property type="entry name" value="Ribokinase-like"/>
    <property type="match status" value="1"/>
</dbReference>
<dbReference type="InterPro" id="IPR029056">
    <property type="entry name" value="Ribokinase-like"/>
</dbReference>
<evidence type="ECO:0000256" key="6">
    <source>
        <dbReference type="ARBA" id="ARBA00022741"/>
    </source>
</evidence>
<dbReference type="Gene3D" id="3.40.1190.20">
    <property type="match status" value="1"/>
</dbReference>
<keyword evidence="13" id="KW-1185">Reference proteome</keyword>
<dbReference type="RefSeq" id="WP_210061821.1">
    <property type="nucleotide sequence ID" value="NZ_JAGGLJ010000017.1"/>
</dbReference>
<keyword evidence="9 11" id="KW-0460">Magnesium</keyword>
<evidence type="ECO:0000313" key="13">
    <source>
        <dbReference type="Proteomes" id="UP001519306"/>
    </source>
</evidence>
<dbReference type="InterPro" id="IPR000417">
    <property type="entry name" value="Hyethyz_kinase"/>
</dbReference>
<sequence>MQNLKEILYMRNKLLENSPLIHSITNPISINQCANVIIALGAKPIMAEHPLEVSNITKKSDALAINLGNITDARIKSIEISSKTAYENNIPFIIDLVGVGISDLRLNLSKNIINNYKPNVIKGNMSEIKSFLNLKSNPKGVDVGEKDKINLNNLDNSVKIAKNLSNKTNSIVLITGKYDIISNSDKTYIVKNGSEKLSNITGSGCMLTNIVSCFLSVSKNIESVLLSTLIINIAAELSQNAKGPGSFLVEFLDNIYNISNEDILKYSNFLIYKE</sequence>
<feature type="binding site" evidence="11">
    <location>
        <position position="122"/>
    </location>
    <ligand>
        <name>ATP</name>
        <dbReference type="ChEBI" id="CHEBI:30616"/>
    </ligand>
</feature>
<comment type="catalytic activity">
    <reaction evidence="1 11">
        <text>5-(2-hydroxyethyl)-4-methylthiazole + ATP = 4-methyl-5-(2-phosphooxyethyl)-thiazole + ADP + H(+)</text>
        <dbReference type="Rhea" id="RHEA:24212"/>
        <dbReference type="ChEBI" id="CHEBI:15378"/>
        <dbReference type="ChEBI" id="CHEBI:17957"/>
        <dbReference type="ChEBI" id="CHEBI:30616"/>
        <dbReference type="ChEBI" id="CHEBI:58296"/>
        <dbReference type="ChEBI" id="CHEBI:456216"/>
        <dbReference type="EC" id="2.7.1.50"/>
    </reaction>
</comment>
<feature type="binding site" evidence="11">
    <location>
        <position position="46"/>
    </location>
    <ligand>
        <name>substrate</name>
    </ligand>
</feature>
<evidence type="ECO:0000256" key="5">
    <source>
        <dbReference type="ARBA" id="ARBA00022723"/>
    </source>
</evidence>
<keyword evidence="7 11" id="KW-0418">Kinase</keyword>
<dbReference type="PRINTS" id="PR01099">
    <property type="entry name" value="HYETHTZKNASE"/>
</dbReference>
<keyword evidence="5 11" id="KW-0479">Metal-binding</keyword>
<dbReference type="PIRSF" id="PIRSF000513">
    <property type="entry name" value="Thz_kinase"/>
    <property type="match status" value="1"/>
</dbReference>
<dbReference type="EMBL" id="JAGGLJ010000017">
    <property type="protein sequence ID" value="MBP2026003.1"/>
    <property type="molecule type" value="Genomic_DNA"/>
</dbReference>
<evidence type="ECO:0000256" key="4">
    <source>
        <dbReference type="ARBA" id="ARBA00022679"/>
    </source>
</evidence>
<dbReference type="Pfam" id="PF02110">
    <property type="entry name" value="HK"/>
    <property type="match status" value="1"/>
</dbReference>
<evidence type="ECO:0000256" key="2">
    <source>
        <dbReference type="ARBA" id="ARBA00001946"/>
    </source>
</evidence>
<dbReference type="NCBIfam" id="NF006830">
    <property type="entry name" value="PRK09355.1"/>
    <property type="match status" value="1"/>
</dbReference>
<name>A0ABS4KE11_9FIRM</name>
<evidence type="ECO:0000256" key="8">
    <source>
        <dbReference type="ARBA" id="ARBA00022840"/>
    </source>
</evidence>
<evidence type="ECO:0000256" key="1">
    <source>
        <dbReference type="ARBA" id="ARBA00001771"/>
    </source>
</evidence>
<evidence type="ECO:0000256" key="10">
    <source>
        <dbReference type="ARBA" id="ARBA00022977"/>
    </source>
</evidence>
<keyword evidence="4 11" id="KW-0808">Transferase</keyword>
<dbReference type="GO" id="GO:0004417">
    <property type="term" value="F:hydroxyethylthiazole kinase activity"/>
    <property type="evidence" value="ECO:0007669"/>
    <property type="project" value="UniProtKB-EC"/>
</dbReference>
<keyword evidence="6 11" id="KW-0547">Nucleotide-binding</keyword>
<comment type="function">
    <text evidence="11">Catalyzes the phosphorylation of the hydroxyl group of 4-methyl-5-beta-hydroxyethylthiazole (THZ).</text>
</comment>
<dbReference type="EC" id="2.7.1.50" evidence="11"/>
<evidence type="ECO:0000256" key="7">
    <source>
        <dbReference type="ARBA" id="ARBA00022777"/>
    </source>
</evidence>
<comment type="cofactor">
    <cofactor evidence="2 11">
        <name>Mg(2+)</name>
        <dbReference type="ChEBI" id="CHEBI:18420"/>
    </cofactor>
</comment>
<evidence type="ECO:0000256" key="11">
    <source>
        <dbReference type="HAMAP-Rule" id="MF_00228"/>
    </source>
</evidence>
<accession>A0ABS4KE11</accession>
<gene>
    <name evidence="11" type="primary">thiM</name>
    <name evidence="12" type="ORF">J2Z71_001555</name>
</gene>
<dbReference type="CDD" id="cd01170">
    <property type="entry name" value="THZ_kinase"/>
    <property type="match status" value="1"/>
</dbReference>
<comment type="similarity">
    <text evidence="11">Belongs to the Thz kinase family.</text>
</comment>
<evidence type="ECO:0000313" key="12">
    <source>
        <dbReference type="EMBL" id="MBP2026003.1"/>
    </source>
</evidence>
<comment type="pathway">
    <text evidence="3 11">Cofactor biosynthesis; thiamine diphosphate biosynthesis; 4-methyl-5-(2-phosphoethyl)-thiazole from 5-(2-hydroxyethyl)-4-methylthiazole: step 1/1.</text>
</comment>